<sequence>MEDSHSTGKAIFGQKSRTGNASDFFSGGYAVLFRILGIVLIAVLCCLGSHHPIDCFSIQEQETYQLPGEVPLKMTFAEWVGLEKEEKNPENELPSAKPWLSHLKRTFLLCRASEPELTTVSAGGLKNRPLYLLFHNLKIHLA</sequence>
<name>R7ZRW9_9BACT</name>
<reference evidence="2 3" key="1">
    <citation type="submission" date="2013-02" db="EMBL/GenBank/DDBJ databases">
        <title>A novel strain isolated from Lonar lake, Maharashtra, India.</title>
        <authorList>
            <person name="Singh A."/>
        </authorList>
    </citation>
    <scope>NUCLEOTIDE SEQUENCE [LARGE SCALE GENOMIC DNA]</scope>
    <source>
        <strain evidence="2 3">AK24</strain>
    </source>
</reference>
<keyword evidence="1" id="KW-0472">Membrane</keyword>
<feature type="transmembrane region" description="Helical" evidence="1">
    <location>
        <begin position="24"/>
        <end position="47"/>
    </location>
</feature>
<evidence type="ECO:0000256" key="1">
    <source>
        <dbReference type="SAM" id="Phobius"/>
    </source>
</evidence>
<keyword evidence="3" id="KW-1185">Reference proteome</keyword>
<dbReference type="AlphaFoldDB" id="R7ZRW9"/>
<evidence type="ECO:0000313" key="2">
    <source>
        <dbReference type="EMBL" id="EON76860.1"/>
    </source>
</evidence>
<keyword evidence="1" id="KW-1133">Transmembrane helix</keyword>
<organism evidence="2 3">
    <name type="scientific">Lunatimonas lonarensis</name>
    <dbReference type="NCBI Taxonomy" id="1232681"/>
    <lineage>
        <taxon>Bacteria</taxon>
        <taxon>Pseudomonadati</taxon>
        <taxon>Bacteroidota</taxon>
        <taxon>Cytophagia</taxon>
        <taxon>Cytophagales</taxon>
        <taxon>Cyclobacteriaceae</taxon>
    </lineage>
</organism>
<proteinExistence type="predicted"/>
<dbReference type="EMBL" id="AQHR01000073">
    <property type="protein sequence ID" value="EON76860.1"/>
    <property type="molecule type" value="Genomic_DNA"/>
</dbReference>
<evidence type="ECO:0000313" key="3">
    <source>
        <dbReference type="Proteomes" id="UP000013909"/>
    </source>
</evidence>
<dbReference type="STRING" id="1232681.ADIS_2731"/>
<gene>
    <name evidence="2" type="ORF">ADIS_2731</name>
</gene>
<accession>R7ZRW9</accession>
<keyword evidence="1" id="KW-0812">Transmembrane</keyword>
<comment type="caution">
    <text evidence="2">The sequence shown here is derived from an EMBL/GenBank/DDBJ whole genome shotgun (WGS) entry which is preliminary data.</text>
</comment>
<dbReference type="RefSeq" id="WP_010854866.1">
    <property type="nucleotide sequence ID" value="NZ_AQHR01000073.1"/>
</dbReference>
<dbReference type="Proteomes" id="UP000013909">
    <property type="component" value="Unassembled WGS sequence"/>
</dbReference>
<protein>
    <submittedName>
        <fullName evidence="2">Uncharacterized protein</fullName>
    </submittedName>
</protein>